<sequence length="117" mass="13786">MKYKRLDLCDILGRQRTYLGDDKLQLGSENRRVRSRLYQILRLSPYIWILVATSLTHTDIAHLKDFPACLQRIQEWKDLYPITRDQEDRATAIVADLDKQRQTIIQGRVQDQSTEPS</sequence>
<name>A0A5N6GC37_ASPFL</name>
<dbReference type="EMBL" id="ML734819">
    <property type="protein sequence ID" value="KAB8239962.1"/>
    <property type="molecule type" value="Genomic_DNA"/>
</dbReference>
<protein>
    <submittedName>
        <fullName evidence="1">Uncharacterized protein</fullName>
    </submittedName>
</protein>
<gene>
    <name evidence="1" type="ORF">BDV35DRAFT_386200</name>
</gene>
<proteinExistence type="predicted"/>
<dbReference type="Proteomes" id="UP000325434">
    <property type="component" value="Unassembled WGS sequence"/>
</dbReference>
<accession>A0A5N6GC37</accession>
<dbReference type="AlphaFoldDB" id="A0A5N6GC37"/>
<dbReference type="VEuPathDB" id="FungiDB:AFLA_012907"/>
<evidence type="ECO:0000313" key="1">
    <source>
        <dbReference type="EMBL" id="KAB8239962.1"/>
    </source>
</evidence>
<organism evidence="1">
    <name type="scientific">Aspergillus flavus</name>
    <dbReference type="NCBI Taxonomy" id="5059"/>
    <lineage>
        <taxon>Eukaryota</taxon>
        <taxon>Fungi</taxon>
        <taxon>Dikarya</taxon>
        <taxon>Ascomycota</taxon>
        <taxon>Pezizomycotina</taxon>
        <taxon>Eurotiomycetes</taxon>
        <taxon>Eurotiomycetidae</taxon>
        <taxon>Eurotiales</taxon>
        <taxon>Aspergillaceae</taxon>
        <taxon>Aspergillus</taxon>
        <taxon>Aspergillus subgen. Circumdati</taxon>
    </lineage>
</organism>
<dbReference type="VEuPathDB" id="FungiDB:F9C07_1908990"/>
<reference evidence="1" key="1">
    <citation type="submission" date="2019-04" db="EMBL/GenBank/DDBJ databases">
        <title>Friends and foes A comparative genomics study of 23 Aspergillus species from section Flavi.</title>
        <authorList>
            <consortium name="DOE Joint Genome Institute"/>
            <person name="Kjaerbolling I."/>
            <person name="Vesth T."/>
            <person name="Frisvad J.C."/>
            <person name="Nybo J.L."/>
            <person name="Theobald S."/>
            <person name="Kildgaard S."/>
            <person name="Isbrandt T."/>
            <person name="Kuo A."/>
            <person name="Sato A."/>
            <person name="Lyhne E.K."/>
            <person name="Kogle M.E."/>
            <person name="Wiebenga A."/>
            <person name="Kun R.S."/>
            <person name="Lubbers R.J."/>
            <person name="Makela M.R."/>
            <person name="Barry K."/>
            <person name="Chovatia M."/>
            <person name="Clum A."/>
            <person name="Daum C."/>
            <person name="Haridas S."/>
            <person name="He G."/>
            <person name="LaButti K."/>
            <person name="Lipzen A."/>
            <person name="Mondo S."/>
            <person name="Riley R."/>
            <person name="Salamov A."/>
            <person name="Simmons B.A."/>
            <person name="Magnuson J.K."/>
            <person name="Henrissat B."/>
            <person name="Mortensen U.H."/>
            <person name="Larsen T.O."/>
            <person name="Devries R.P."/>
            <person name="Grigoriev I.V."/>
            <person name="Machida M."/>
            <person name="Baker S.E."/>
            <person name="Andersen M.R."/>
        </authorList>
    </citation>
    <scope>NUCLEOTIDE SEQUENCE [LARGE SCALE GENOMIC DNA]</scope>
    <source>
        <strain evidence="1">CBS 121.62</strain>
    </source>
</reference>